<gene>
    <name evidence="2" type="ORF">CcrPW_gp400</name>
</gene>
<evidence type="ECO:0000313" key="2">
    <source>
        <dbReference type="EMBL" id="AXQ68939.1"/>
    </source>
</evidence>
<evidence type="ECO:0000313" key="3">
    <source>
        <dbReference type="Proteomes" id="UP000259026"/>
    </source>
</evidence>
<keyword evidence="1" id="KW-0812">Transmembrane</keyword>
<accession>A0A385EE16</accession>
<feature type="transmembrane region" description="Helical" evidence="1">
    <location>
        <begin position="12"/>
        <end position="29"/>
    </location>
</feature>
<keyword evidence="1" id="KW-0472">Membrane</keyword>
<dbReference type="EMBL" id="MH588545">
    <property type="protein sequence ID" value="AXQ68939.1"/>
    <property type="molecule type" value="Genomic_DNA"/>
</dbReference>
<sequence>MPMMTIEQANFWGAVLPLVFCALAFIWFFEGWKKDAQARAQRDREERWRRAEERTAWEREEREYQRRRARTPEQRVADDVALAKRIRRERERTERRMDRALIHGESD</sequence>
<organism evidence="2 3">
    <name type="scientific">Caulobacter phage CcrPW</name>
    <dbReference type="NCBI Taxonomy" id="2283271"/>
    <lineage>
        <taxon>Viruses</taxon>
        <taxon>Duplodnaviria</taxon>
        <taxon>Heunggongvirae</taxon>
        <taxon>Uroviricota</taxon>
        <taxon>Caudoviricetes</taxon>
        <taxon>Jeanschmidtviridae</taxon>
        <taxon>Colossusvirus</taxon>
        <taxon>Colossusvirus PW</taxon>
    </lineage>
</organism>
<evidence type="ECO:0000256" key="1">
    <source>
        <dbReference type="SAM" id="Phobius"/>
    </source>
</evidence>
<keyword evidence="3" id="KW-1185">Reference proteome</keyword>
<keyword evidence="1" id="KW-1133">Transmembrane helix</keyword>
<protein>
    <submittedName>
        <fullName evidence="2">Uncharacterized protein</fullName>
    </submittedName>
</protein>
<name>A0A385EE16_9CAUD</name>
<reference evidence="3" key="1">
    <citation type="submission" date="2018-07" db="EMBL/GenBank/DDBJ databases">
        <title>Giant CbK-like Caulobacter bacteriophages have genetically divergent genomes.</title>
        <authorList>
            <person name="Wilson K.M."/>
            <person name="Ely B."/>
        </authorList>
    </citation>
    <scope>NUCLEOTIDE SEQUENCE [LARGE SCALE GENOMIC DNA]</scope>
</reference>
<proteinExistence type="predicted"/>
<dbReference type="Proteomes" id="UP000259026">
    <property type="component" value="Segment"/>
</dbReference>
<reference evidence="2 3" key="2">
    <citation type="submission" date="2018-09" db="EMBL/GenBank/DDBJ databases">
        <title>Giant CbK-like Caulobacter bacteriophages have genetically divergent genomes.</title>
        <authorList>
            <person name="Wilson K."/>
            <person name="Ely B."/>
        </authorList>
    </citation>
    <scope>NUCLEOTIDE SEQUENCE [LARGE SCALE GENOMIC DNA]</scope>
</reference>